<dbReference type="RefSeq" id="XP_033600624.1">
    <property type="nucleotide sequence ID" value="XM_033748216.1"/>
</dbReference>
<evidence type="ECO:0000256" key="1">
    <source>
        <dbReference type="ARBA" id="ARBA00004319"/>
    </source>
</evidence>
<sequence>MILSIAPIALGALVFSTVSALSPADIPVDTPISKLLESAHARFIAGDTHDALTYYDVAIARDPQNYMTIFRRATTYLSIGRNNMAQLDFDKVLSLKPNHEGALTQRAKIKSRNADWAGARADYRAAGKAEELSELESAEGAAILAEQAAKKGDWEACVSQAGVAILTAGTALDLRKLRARCRLERGEVMEGVSDLQHVLQISTGSVEPHLQISAMTFYSLGETEKGLTQIRKCLQSDPDSKQCMKLMKREKSIEKRLKTIRAQVDKRSYAAAVKQLIKSGDEVGLLQEVKDDVKDFKAQGYIHPMSPAGLYRNLVEITCEAYMEMNNRKRATPYCHEILAWDSTNIHAMLIKAHDHYDAEEWEPAINTLNDAAQHHPQNRKINELLGKAQKQLKISKQKDYYKVLGVSREADERQIKKAYRGLTKQFHPDKAATQGITKEDAEKKMASINEAYEVLSDPELKARFDNGDDPNNPEQQQGGPFQGSPFSGPGGQQFFFKQGGGGGMPFGGGGGGFKFQGGGFPGGFNFG</sequence>
<evidence type="ECO:0000256" key="6">
    <source>
        <dbReference type="ARBA" id="ARBA00073740"/>
    </source>
</evidence>
<dbReference type="GO" id="GO:0034975">
    <property type="term" value="P:protein folding in endoplasmic reticulum"/>
    <property type="evidence" value="ECO:0007669"/>
    <property type="project" value="TreeGrafter"/>
</dbReference>
<dbReference type="SUPFAM" id="SSF46565">
    <property type="entry name" value="Chaperone J-domain"/>
    <property type="match status" value="1"/>
</dbReference>
<keyword evidence="12" id="KW-1185">Reference proteome</keyword>
<feature type="compositionally biased region" description="Gly residues" evidence="8">
    <location>
        <begin position="499"/>
        <end position="528"/>
    </location>
</feature>
<dbReference type="PANTHER" id="PTHR44140:SF2">
    <property type="entry name" value="LD25575P"/>
    <property type="match status" value="1"/>
</dbReference>
<feature type="domain" description="J" evidence="10">
    <location>
        <begin position="400"/>
        <end position="469"/>
    </location>
</feature>
<dbReference type="SUPFAM" id="SSF48452">
    <property type="entry name" value="TPR-like"/>
    <property type="match status" value="3"/>
</dbReference>
<keyword evidence="3" id="KW-0677">Repeat</keyword>
<dbReference type="PROSITE" id="PS50005">
    <property type="entry name" value="TPR"/>
    <property type="match status" value="1"/>
</dbReference>
<evidence type="ECO:0000313" key="11">
    <source>
        <dbReference type="EMBL" id="KAF2758173.1"/>
    </source>
</evidence>
<dbReference type="GeneID" id="54489270"/>
<protein>
    <recommendedName>
        <fullName evidence="6">Tetratricopeptide repeat and J domain-containing co-chaperone DNJ1</fullName>
    </recommendedName>
</protein>
<dbReference type="Gene3D" id="1.25.40.10">
    <property type="entry name" value="Tetratricopeptide repeat domain"/>
    <property type="match status" value="1"/>
</dbReference>
<feature type="compositionally biased region" description="Low complexity" evidence="8">
    <location>
        <begin position="476"/>
        <end position="498"/>
    </location>
</feature>
<dbReference type="PRINTS" id="PR00625">
    <property type="entry name" value="JDOMAIN"/>
</dbReference>
<dbReference type="InterPro" id="IPR019734">
    <property type="entry name" value="TPR_rpt"/>
</dbReference>
<accession>A0A6A6W6C7</accession>
<evidence type="ECO:0000256" key="7">
    <source>
        <dbReference type="PROSITE-ProRule" id="PRU00339"/>
    </source>
</evidence>
<evidence type="ECO:0000256" key="4">
    <source>
        <dbReference type="ARBA" id="ARBA00022803"/>
    </source>
</evidence>
<dbReference type="InterPro" id="IPR011990">
    <property type="entry name" value="TPR-like_helical_dom_sf"/>
</dbReference>
<evidence type="ECO:0000256" key="5">
    <source>
        <dbReference type="ARBA" id="ARBA00022824"/>
    </source>
</evidence>
<evidence type="ECO:0000259" key="10">
    <source>
        <dbReference type="PROSITE" id="PS50076"/>
    </source>
</evidence>
<feature type="signal peptide" evidence="9">
    <location>
        <begin position="1"/>
        <end position="20"/>
    </location>
</feature>
<dbReference type="GO" id="GO:0051087">
    <property type="term" value="F:protein-folding chaperone binding"/>
    <property type="evidence" value="ECO:0007669"/>
    <property type="project" value="TreeGrafter"/>
</dbReference>
<dbReference type="InterPro" id="IPR036869">
    <property type="entry name" value="J_dom_sf"/>
</dbReference>
<dbReference type="AlphaFoldDB" id="A0A6A6W6C7"/>
<gene>
    <name evidence="11" type="ORF">EJ05DRAFT_510997</name>
</gene>
<dbReference type="InterPro" id="IPR001623">
    <property type="entry name" value="DnaJ_domain"/>
</dbReference>
<evidence type="ECO:0000313" key="12">
    <source>
        <dbReference type="Proteomes" id="UP000799437"/>
    </source>
</evidence>
<dbReference type="Pfam" id="PF00226">
    <property type="entry name" value="DnaJ"/>
    <property type="match status" value="1"/>
</dbReference>
<organism evidence="11 12">
    <name type="scientific">Pseudovirgaria hyperparasitica</name>
    <dbReference type="NCBI Taxonomy" id="470096"/>
    <lineage>
        <taxon>Eukaryota</taxon>
        <taxon>Fungi</taxon>
        <taxon>Dikarya</taxon>
        <taxon>Ascomycota</taxon>
        <taxon>Pezizomycotina</taxon>
        <taxon>Dothideomycetes</taxon>
        <taxon>Dothideomycetes incertae sedis</taxon>
        <taxon>Acrospermales</taxon>
        <taxon>Acrospermaceae</taxon>
        <taxon>Pseudovirgaria</taxon>
    </lineage>
</organism>
<dbReference type="Pfam" id="PF13181">
    <property type="entry name" value="TPR_8"/>
    <property type="match status" value="1"/>
</dbReference>
<keyword evidence="5" id="KW-0256">Endoplasmic reticulum</keyword>
<dbReference type="GO" id="GO:0051787">
    <property type="term" value="F:misfolded protein binding"/>
    <property type="evidence" value="ECO:0007669"/>
    <property type="project" value="TreeGrafter"/>
</dbReference>
<dbReference type="SMART" id="SM00271">
    <property type="entry name" value="DnaJ"/>
    <property type="match status" value="1"/>
</dbReference>
<evidence type="ECO:0000256" key="8">
    <source>
        <dbReference type="SAM" id="MobiDB-lite"/>
    </source>
</evidence>
<proteinExistence type="predicted"/>
<dbReference type="PROSITE" id="PS50076">
    <property type="entry name" value="DNAJ_2"/>
    <property type="match status" value="1"/>
</dbReference>
<reference evidence="11" key="1">
    <citation type="journal article" date="2020" name="Stud. Mycol.">
        <title>101 Dothideomycetes genomes: a test case for predicting lifestyles and emergence of pathogens.</title>
        <authorList>
            <person name="Haridas S."/>
            <person name="Albert R."/>
            <person name="Binder M."/>
            <person name="Bloem J."/>
            <person name="Labutti K."/>
            <person name="Salamov A."/>
            <person name="Andreopoulos B."/>
            <person name="Baker S."/>
            <person name="Barry K."/>
            <person name="Bills G."/>
            <person name="Bluhm B."/>
            <person name="Cannon C."/>
            <person name="Castanera R."/>
            <person name="Culley D."/>
            <person name="Daum C."/>
            <person name="Ezra D."/>
            <person name="Gonzalez J."/>
            <person name="Henrissat B."/>
            <person name="Kuo A."/>
            <person name="Liang C."/>
            <person name="Lipzen A."/>
            <person name="Lutzoni F."/>
            <person name="Magnuson J."/>
            <person name="Mondo S."/>
            <person name="Nolan M."/>
            <person name="Ohm R."/>
            <person name="Pangilinan J."/>
            <person name="Park H.-J."/>
            <person name="Ramirez L."/>
            <person name="Alfaro M."/>
            <person name="Sun H."/>
            <person name="Tritt A."/>
            <person name="Yoshinaga Y."/>
            <person name="Zwiers L.-H."/>
            <person name="Turgeon B."/>
            <person name="Goodwin S."/>
            <person name="Spatafora J."/>
            <person name="Crous P."/>
            <person name="Grigoriev I."/>
        </authorList>
    </citation>
    <scope>NUCLEOTIDE SEQUENCE</scope>
    <source>
        <strain evidence="11">CBS 121739</strain>
    </source>
</reference>
<dbReference type="PANTHER" id="PTHR44140">
    <property type="entry name" value="LD25575P"/>
    <property type="match status" value="1"/>
</dbReference>
<dbReference type="FunFam" id="1.25.40.10:FF:000224">
    <property type="entry name" value="DnaJ and TPR domain protein"/>
    <property type="match status" value="1"/>
</dbReference>
<dbReference type="FunFam" id="1.10.287.110:FF:000083">
    <property type="entry name" value="DnaJ and TPR domain protein"/>
    <property type="match status" value="1"/>
</dbReference>
<evidence type="ECO:0000256" key="3">
    <source>
        <dbReference type="ARBA" id="ARBA00022737"/>
    </source>
</evidence>
<keyword evidence="2 9" id="KW-0732">Signal</keyword>
<name>A0A6A6W6C7_9PEZI</name>
<dbReference type="Proteomes" id="UP000799437">
    <property type="component" value="Unassembled WGS sequence"/>
</dbReference>
<feature type="repeat" description="TPR" evidence="7">
    <location>
        <begin position="66"/>
        <end position="99"/>
    </location>
</feature>
<dbReference type="OrthoDB" id="1726119at2759"/>
<dbReference type="Gene3D" id="1.10.287.110">
    <property type="entry name" value="DnaJ domain"/>
    <property type="match status" value="1"/>
</dbReference>
<dbReference type="CDD" id="cd06257">
    <property type="entry name" value="DnaJ"/>
    <property type="match status" value="1"/>
</dbReference>
<feature type="region of interest" description="Disordered" evidence="8">
    <location>
        <begin position="462"/>
        <end position="528"/>
    </location>
</feature>
<dbReference type="EMBL" id="ML996572">
    <property type="protein sequence ID" value="KAF2758173.1"/>
    <property type="molecule type" value="Genomic_DNA"/>
</dbReference>
<evidence type="ECO:0000256" key="2">
    <source>
        <dbReference type="ARBA" id="ARBA00022729"/>
    </source>
</evidence>
<dbReference type="InterPro" id="IPR051727">
    <property type="entry name" value="DnaJ_C3_Co-chaperones"/>
</dbReference>
<comment type="subcellular location">
    <subcellularLocation>
        <location evidence="1">Endoplasmic reticulum lumen</location>
    </subcellularLocation>
</comment>
<evidence type="ECO:0000256" key="9">
    <source>
        <dbReference type="SAM" id="SignalP"/>
    </source>
</evidence>
<dbReference type="GO" id="GO:0005788">
    <property type="term" value="C:endoplasmic reticulum lumen"/>
    <property type="evidence" value="ECO:0007669"/>
    <property type="project" value="UniProtKB-SubCell"/>
</dbReference>
<dbReference type="SMART" id="SM00028">
    <property type="entry name" value="TPR"/>
    <property type="match status" value="3"/>
</dbReference>
<feature type="chain" id="PRO_5025595010" description="Tetratricopeptide repeat and J domain-containing co-chaperone DNJ1" evidence="9">
    <location>
        <begin position="21"/>
        <end position="528"/>
    </location>
</feature>
<keyword evidence="4 7" id="KW-0802">TPR repeat</keyword>